<dbReference type="RefSeq" id="WP_308450460.1">
    <property type="nucleotide sequence ID" value="NZ_JAJEPU010000003.1"/>
</dbReference>
<organism evidence="1 2">
    <name type="scientific">Brotaphodocola catenula</name>
    <dbReference type="NCBI Taxonomy" id="2885361"/>
    <lineage>
        <taxon>Bacteria</taxon>
        <taxon>Bacillati</taxon>
        <taxon>Bacillota</taxon>
        <taxon>Clostridia</taxon>
        <taxon>Lachnospirales</taxon>
        <taxon>Lachnospiraceae</taxon>
        <taxon>Brotaphodocola</taxon>
    </lineage>
</organism>
<gene>
    <name evidence="1" type="ORF">LKD32_01855</name>
</gene>
<keyword evidence="2" id="KW-1185">Reference proteome</keyword>
<dbReference type="EMBL" id="JAJEPU010000003">
    <property type="protein sequence ID" value="MCC2163639.1"/>
    <property type="molecule type" value="Genomic_DNA"/>
</dbReference>
<protein>
    <submittedName>
        <fullName evidence="1">Uncharacterized protein</fullName>
    </submittedName>
</protein>
<comment type="caution">
    <text evidence="1">The sequence shown here is derived from an EMBL/GenBank/DDBJ whole genome shotgun (WGS) entry which is preliminary data.</text>
</comment>
<evidence type="ECO:0000313" key="2">
    <source>
        <dbReference type="Proteomes" id="UP001198962"/>
    </source>
</evidence>
<name>A0AAE3DIP9_9FIRM</name>
<accession>A0AAE3DIP9</accession>
<reference evidence="1" key="1">
    <citation type="submission" date="2021-10" db="EMBL/GenBank/DDBJ databases">
        <title>Anaerobic single-cell dispensing facilitates the cultivation of human gut bacteria.</title>
        <authorList>
            <person name="Afrizal A."/>
        </authorList>
    </citation>
    <scope>NUCLEOTIDE SEQUENCE</scope>
    <source>
        <strain evidence="1">CLA-AA-H274</strain>
    </source>
</reference>
<evidence type="ECO:0000313" key="1">
    <source>
        <dbReference type="EMBL" id="MCC2163639.1"/>
    </source>
</evidence>
<sequence>MDVREAVKDKANYAEIVKWFQGLGDLDLDQLVLLAETIDAMSEEIFEHYKALCDILKGQLQRIRRICKEVGIENEFPEESMRSRLAYVVKMAGREGAILPEKYAWLAE</sequence>
<proteinExistence type="predicted"/>
<dbReference type="Proteomes" id="UP001198962">
    <property type="component" value="Unassembled WGS sequence"/>
</dbReference>
<dbReference type="AlphaFoldDB" id="A0AAE3DIP9"/>